<keyword evidence="2" id="KW-1185">Reference proteome</keyword>
<proteinExistence type="predicted"/>
<dbReference type="SUPFAM" id="SSF56935">
    <property type="entry name" value="Porins"/>
    <property type="match status" value="1"/>
</dbReference>
<accession>A0A081BCJ3</accession>
<dbReference type="eggNOG" id="COG5338">
    <property type="taxonomic scope" value="Bacteria"/>
</dbReference>
<dbReference type="Pfam" id="PF10082">
    <property type="entry name" value="BBP2_2"/>
    <property type="match status" value="1"/>
</dbReference>
<evidence type="ECO:0000313" key="1">
    <source>
        <dbReference type="EMBL" id="GAK45761.1"/>
    </source>
</evidence>
<dbReference type="STRING" id="1333998.M2A_2260"/>
<dbReference type="Proteomes" id="UP000028702">
    <property type="component" value="Unassembled WGS sequence"/>
</dbReference>
<reference evidence="1 2" key="1">
    <citation type="submission" date="2014-07" db="EMBL/GenBank/DDBJ databases">
        <title>Tepidicaulis marinum gen. nov., sp. nov., a novel marine bacterium denitrifying nitrate to nitrous oxide strictly under microaerobic conditions.</title>
        <authorList>
            <person name="Takeuchi M."/>
            <person name="Yamagishi T."/>
            <person name="Kamagata Y."/>
            <person name="Oshima K."/>
            <person name="Hattori M."/>
            <person name="Katayama T."/>
            <person name="Hanada S."/>
            <person name="Tamaki H."/>
            <person name="Marumo K."/>
            <person name="Maeda H."/>
            <person name="Nedachi M."/>
            <person name="Iwasaki W."/>
            <person name="Suwa Y."/>
            <person name="Sakata S."/>
        </authorList>
    </citation>
    <scope>NUCLEOTIDE SEQUENCE [LARGE SCALE GENOMIC DNA]</scope>
    <source>
        <strain evidence="1 2">MA2</strain>
    </source>
</reference>
<evidence type="ECO:0000313" key="2">
    <source>
        <dbReference type="Proteomes" id="UP000028702"/>
    </source>
</evidence>
<sequence>MVHWRKALPLGLLCIAVPGAVYGQEDLRGVGVLDRLRPAYDPDGVRLGAFEIKTGVKVSETYTDNVFASETNKKSDIITSVAPDITVTSTWSRHQLRLRGSLDTRFHAQESDENATDWALGADGRIDITRNTTLALDAGYRREHEERGEPDAFAAAEEPTQYDIIETGFELAQRFNRFSVALGGRYADVDYEDVARTGGGTIDNDFRDREAYLAQFKLGYEVSPDTSLFALAEVNQRDYDRIDPALGAKRDSEGYELRGGVDLKLTRLVDGQVYVGYREQQYDAAALEDVSGVSYGANLNWYATPLTTLRFTALSDLEETIEAGASGNERTALGAAVDHELLRNLILTADASYENEDFIGSSREDDTYTFGFGGTYLMNRHFRFGLNYKFTSRDSTDLGEDYDENLIGVFIRTDL</sequence>
<dbReference type="GO" id="GO:0004190">
    <property type="term" value="F:aspartic-type endopeptidase activity"/>
    <property type="evidence" value="ECO:0007669"/>
    <property type="project" value="InterPro"/>
</dbReference>
<name>A0A081BCJ3_9HYPH</name>
<comment type="caution">
    <text evidence="1">The sequence shown here is derived from an EMBL/GenBank/DDBJ whole genome shotgun (WGS) entry which is preliminary data.</text>
</comment>
<organism evidence="1 2">
    <name type="scientific">Tepidicaulis marinus</name>
    <dbReference type="NCBI Taxonomy" id="1333998"/>
    <lineage>
        <taxon>Bacteria</taxon>
        <taxon>Pseudomonadati</taxon>
        <taxon>Pseudomonadota</taxon>
        <taxon>Alphaproteobacteria</taxon>
        <taxon>Hyphomicrobiales</taxon>
        <taxon>Parvibaculaceae</taxon>
        <taxon>Tepidicaulis</taxon>
    </lineage>
</organism>
<dbReference type="EMBL" id="BBIO01000011">
    <property type="protein sequence ID" value="GAK45761.1"/>
    <property type="molecule type" value="Genomic_DNA"/>
</dbReference>
<protein>
    <submittedName>
        <fullName evidence="1">Conserved protein</fullName>
    </submittedName>
</protein>
<gene>
    <name evidence="1" type="ORF">M2A_2260</name>
</gene>
<dbReference type="RefSeq" id="WP_045447307.1">
    <property type="nucleotide sequence ID" value="NZ_BBIO01000011.1"/>
</dbReference>
<dbReference type="InterPro" id="IPR020080">
    <property type="entry name" value="OM_adhesin/peptidase_omptin"/>
</dbReference>
<dbReference type="InterPro" id="IPR018759">
    <property type="entry name" value="BBP2_2"/>
</dbReference>
<dbReference type="SUPFAM" id="SSF69917">
    <property type="entry name" value="OMPT-like"/>
    <property type="match status" value="1"/>
</dbReference>
<dbReference type="AlphaFoldDB" id="A0A081BCJ3"/>